<proteinExistence type="inferred from homology"/>
<dbReference type="GO" id="GO:0008146">
    <property type="term" value="F:sulfotransferase activity"/>
    <property type="evidence" value="ECO:0000318"/>
    <property type="project" value="GO_Central"/>
</dbReference>
<evidence type="ECO:0000313" key="5">
    <source>
        <dbReference type="EMBL" id="KQJ81550.1"/>
    </source>
</evidence>
<dbReference type="Gene3D" id="3.40.50.300">
    <property type="entry name" value="P-loop containing nucleotide triphosphate hydrolases"/>
    <property type="match status" value="1"/>
</dbReference>
<dbReference type="EMBL" id="CM000884">
    <property type="protein sequence ID" value="KQJ81550.1"/>
    <property type="molecule type" value="Genomic_DNA"/>
</dbReference>
<protein>
    <recommendedName>
        <fullName evidence="3">Sulfotransferase</fullName>
        <ecNumber evidence="3">2.8.2.-</ecNumber>
    </recommendedName>
</protein>
<dbReference type="InterPro" id="IPR027417">
    <property type="entry name" value="P-loop_NTPase"/>
</dbReference>
<evidence type="ECO:0000256" key="1">
    <source>
        <dbReference type="ARBA" id="ARBA00005771"/>
    </source>
</evidence>
<reference evidence="5" key="2">
    <citation type="submission" date="2017-06" db="EMBL/GenBank/DDBJ databases">
        <title>WGS assembly of Brachypodium distachyon.</title>
        <authorList>
            <consortium name="The International Brachypodium Initiative"/>
            <person name="Lucas S."/>
            <person name="Harmon-Smith M."/>
            <person name="Lail K."/>
            <person name="Tice H."/>
            <person name="Grimwood J."/>
            <person name="Bruce D."/>
            <person name="Barry K."/>
            <person name="Shu S."/>
            <person name="Lindquist E."/>
            <person name="Wang M."/>
            <person name="Pitluck S."/>
            <person name="Vogel J.P."/>
            <person name="Garvin D.F."/>
            <person name="Mockler T.C."/>
            <person name="Schmutz J."/>
            <person name="Rokhsar D."/>
            <person name="Bevan M.W."/>
        </authorList>
    </citation>
    <scope>NUCLEOTIDE SEQUENCE</scope>
    <source>
        <strain evidence="5">Bd21</strain>
    </source>
</reference>
<evidence type="ECO:0000256" key="3">
    <source>
        <dbReference type="RuleBase" id="RU361155"/>
    </source>
</evidence>
<evidence type="ECO:0000256" key="2">
    <source>
        <dbReference type="ARBA" id="ARBA00022679"/>
    </source>
</evidence>
<dbReference type="GeneID" id="100844948"/>
<gene>
    <name evidence="6" type="primary">LOC100844948</name>
    <name evidence="5" type="ORF">BRADI_5g01360v3</name>
</gene>
<dbReference type="InterPro" id="IPR000863">
    <property type="entry name" value="Sulfotransferase_dom"/>
</dbReference>
<comment type="similarity">
    <text evidence="1 3">Belongs to the sulfotransferase 1 family.</text>
</comment>
<evidence type="ECO:0000313" key="6">
    <source>
        <dbReference type="EnsemblPlants" id="KQJ81550"/>
    </source>
</evidence>
<keyword evidence="7" id="KW-1185">Reference proteome</keyword>
<keyword evidence="2 3" id="KW-0808">Transferase</keyword>
<dbReference type="KEGG" id="bdi:100844948"/>
<reference evidence="6" key="3">
    <citation type="submission" date="2018-08" db="UniProtKB">
        <authorList>
            <consortium name="EnsemblPlants"/>
        </authorList>
    </citation>
    <scope>IDENTIFICATION</scope>
    <source>
        <strain evidence="6">cv. Bd21</strain>
    </source>
</reference>
<dbReference type="Proteomes" id="UP000008810">
    <property type="component" value="Chromosome 5"/>
</dbReference>
<dbReference type="FunCoup" id="I1IVP3">
    <property type="interactions" value="386"/>
</dbReference>
<dbReference type="Pfam" id="PF00685">
    <property type="entry name" value="Sulfotransfer_1"/>
    <property type="match status" value="1"/>
</dbReference>
<feature type="domain" description="Sulfotransferase" evidence="4">
    <location>
        <begin position="51"/>
        <end position="324"/>
    </location>
</feature>
<evidence type="ECO:0000259" key="4">
    <source>
        <dbReference type="Pfam" id="PF00685"/>
    </source>
</evidence>
<dbReference type="GO" id="GO:0005737">
    <property type="term" value="C:cytoplasm"/>
    <property type="evidence" value="ECO:0000318"/>
    <property type="project" value="GO_Central"/>
</dbReference>
<dbReference type="AlphaFoldDB" id="I1IVP3"/>
<dbReference type="OMA" id="LGGHTPM"/>
<dbReference type="GO" id="GO:0051923">
    <property type="term" value="P:sulfation"/>
    <property type="evidence" value="ECO:0000318"/>
    <property type="project" value="GO_Central"/>
</dbReference>
<reference evidence="5 6" key="1">
    <citation type="journal article" date="2010" name="Nature">
        <title>Genome sequencing and analysis of the model grass Brachypodium distachyon.</title>
        <authorList>
            <consortium name="International Brachypodium Initiative"/>
        </authorList>
    </citation>
    <scope>NUCLEOTIDE SEQUENCE [LARGE SCALE GENOMIC DNA]</scope>
    <source>
        <strain evidence="5 6">Bd21</strain>
    </source>
</reference>
<evidence type="ECO:0000313" key="7">
    <source>
        <dbReference type="Proteomes" id="UP000008810"/>
    </source>
</evidence>
<organism evidence="5">
    <name type="scientific">Brachypodium distachyon</name>
    <name type="common">Purple false brome</name>
    <name type="synonym">Trachynia distachya</name>
    <dbReference type="NCBI Taxonomy" id="15368"/>
    <lineage>
        <taxon>Eukaryota</taxon>
        <taxon>Viridiplantae</taxon>
        <taxon>Streptophyta</taxon>
        <taxon>Embryophyta</taxon>
        <taxon>Tracheophyta</taxon>
        <taxon>Spermatophyta</taxon>
        <taxon>Magnoliopsida</taxon>
        <taxon>Liliopsida</taxon>
        <taxon>Poales</taxon>
        <taxon>Poaceae</taxon>
        <taxon>BOP clade</taxon>
        <taxon>Pooideae</taxon>
        <taxon>Stipodae</taxon>
        <taxon>Brachypodieae</taxon>
        <taxon>Brachypodium</taxon>
    </lineage>
</organism>
<sequence>MASPTMDLDISSLPLETRCPPFRLRQCGGFWLPETSLPGIAAVHASFAPRPEDILLASFPKSGTTWLKALAFATLHRADHPPRAADHPLRRLNPHGCVKFLELDLGLPAQDPKGGASGVLATHLPYSLLGRRITAEDSGCRIVYICRDPKDAFVSSWLFTKKNMDMAAAMDAANNDSPPSKATKALCTLQEAFELFCDGRSFYGPQWHHVVGYWQESRRNPHKVLFLRYEEMLQDPVSNLKKLAEFMGCPFSAEEEAAGAVRDIVELCSLDTLRNMEVNRNGAQLLARNDGFFRKGVAGDWRNHMTSAMAARLDRIVQDQLQGSDFTFTVAAQATT</sequence>
<dbReference type="EnsemblPlants" id="KQJ81550">
    <property type="protein sequence ID" value="KQJ81550"/>
    <property type="gene ID" value="BRADI_5g01360v3"/>
</dbReference>
<name>I1IVP3_BRADI</name>
<dbReference type="RefSeq" id="XP_003580959.1">
    <property type="nucleotide sequence ID" value="XM_003580911.4"/>
</dbReference>
<dbReference type="eggNOG" id="KOG1584">
    <property type="taxonomic scope" value="Eukaryota"/>
</dbReference>
<dbReference type="EC" id="2.8.2.-" evidence="3"/>
<dbReference type="OrthoDB" id="205623at2759"/>
<dbReference type="Gramene" id="KQJ81550">
    <property type="protein sequence ID" value="KQJ81550"/>
    <property type="gene ID" value="BRADI_5g01360v3"/>
</dbReference>
<dbReference type="PANTHER" id="PTHR11783">
    <property type="entry name" value="SULFOTRANSFERASE SULT"/>
    <property type="match status" value="1"/>
</dbReference>
<accession>I1IVP3</accession>
<dbReference type="HOGENOM" id="CLU_027239_0_1_1"/>
<dbReference type="SUPFAM" id="SSF52540">
    <property type="entry name" value="P-loop containing nucleoside triphosphate hydrolases"/>
    <property type="match status" value="1"/>
</dbReference>